<evidence type="ECO:0000256" key="6">
    <source>
        <dbReference type="ARBA" id="ARBA00023136"/>
    </source>
</evidence>
<evidence type="ECO:0000256" key="5">
    <source>
        <dbReference type="ARBA" id="ARBA00022989"/>
    </source>
</evidence>
<feature type="transmembrane region" description="Helical" evidence="7">
    <location>
        <begin position="167"/>
        <end position="184"/>
    </location>
</feature>
<dbReference type="PANTHER" id="PTHR31806">
    <property type="entry name" value="PURINE-CYTOSINE PERMEASE FCY2-RELATED"/>
    <property type="match status" value="1"/>
</dbReference>
<feature type="transmembrane region" description="Helical" evidence="7">
    <location>
        <begin position="331"/>
        <end position="348"/>
    </location>
</feature>
<keyword evidence="4 7" id="KW-0812">Transmembrane</keyword>
<sequence length="474" mass="50993">MARSERIEQNGINIINETERRGSARSLFWPWCAANVSLLALSYGSFLLGFGISFWQATFAGLVGTVLSFALVGVSSLAGKRSSAPTMTLSRASFGVRGNIVPGILSYLIFVGWETVLVALATLATKTVLTHFTSINENFAYVLGFIIAASLTIFGGVLGFRVIMKMQIWITSATALLTIGYIAFTIDHVDWHAIATMKNGSVQGFIGAMIFAITGIGLGWVNSAADYSRYLPRSVSGRGVIAWTIFGASLVPVILVIYGALLAGSSSDLAGKIAADPIGALTTLLPTWYLLPFAIVAILGLIGGAILDLYSSGITLVSLGVPIKRHQAASVDGIVMLLGTIYIVWFAPDFFGPFQGFLITLGVPIAVWSAIFVADVLMRRNDYDEFSLFDEKGRYGAWNFTSIGLMALGTLVGWGLVTNTFASWLGWQGYFLWIIGGKNGPWAYANIGIIAALLIGFFGHLILGSKRVRFQEER</sequence>
<keyword evidence="3" id="KW-0813">Transport</keyword>
<feature type="transmembrane region" description="Helical" evidence="7">
    <location>
        <begin position="204"/>
        <end position="221"/>
    </location>
</feature>
<keyword evidence="6 7" id="KW-0472">Membrane</keyword>
<evidence type="ECO:0000256" key="7">
    <source>
        <dbReference type="SAM" id="Phobius"/>
    </source>
</evidence>
<keyword evidence="5 7" id="KW-1133">Transmembrane helix</keyword>
<feature type="transmembrane region" description="Helical" evidence="7">
    <location>
        <begin position="58"/>
        <end position="79"/>
    </location>
</feature>
<feature type="transmembrane region" description="Helical" evidence="7">
    <location>
        <begin position="289"/>
        <end position="310"/>
    </location>
</feature>
<dbReference type="Gene3D" id="1.10.4160.10">
    <property type="entry name" value="Hydantoin permease"/>
    <property type="match status" value="1"/>
</dbReference>
<dbReference type="InterPro" id="IPR026030">
    <property type="entry name" value="Pur-cyt_permease_Fcy2/21/22"/>
</dbReference>
<feature type="transmembrane region" description="Helical" evidence="7">
    <location>
        <begin position="398"/>
        <end position="422"/>
    </location>
</feature>
<evidence type="ECO:0000256" key="1">
    <source>
        <dbReference type="ARBA" id="ARBA00004141"/>
    </source>
</evidence>
<dbReference type="PIRSF" id="PIRSF002744">
    <property type="entry name" value="Pur-cyt_permease"/>
    <property type="match status" value="1"/>
</dbReference>
<dbReference type="GO" id="GO:0022857">
    <property type="term" value="F:transmembrane transporter activity"/>
    <property type="evidence" value="ECO:0007669"/>
    <property type="project" value="InterPro"/>
</dbReference>
<accession>A0A6J6MTY8</accession>
<feature type="transmembrane region" description="Helical" evidence="7">
    <location>
        <begin position="100"/>
        <end position="124"/>
    </location>
</feature>
<reference evidence="8" key="1">
    <citation type="submission" date="2020-05" db="EMBL/GenBank/DDBJ databases">
        <authorList>
            <person name="Chiriac C."/>
            <person name="Salcher M."/>
            <person name="Ghai R."/>
            <person name="Kavagutti S V."/>
        </authorList>
    </citation>
    <scope>NUCLEOTIDE SEQUENCE</scope>
</reference>
<evidence type="ECO:0000256" key="4">
    <source>
        <dbReference type="ARBA" id="ARBA00022692"/>
    </source>
</evidence>
<comment type="subcellular location">
    <subcellularLocation>
        <location evidence="1">Membrane</location>
        <topology evidence="1">Multi-pass membrane protein</topology>
    </subcellularLocation>
</comment>
<feature type="transmembrane region" description="Helical" evidence="7">
    <location>
        <begin position="28"/>
        <end position="52"/>
    </location>
</feature>
<feature type="transmembrane region" description="Helical" evidence="7">
    <location>
        <begin position="139"/>
        <end position="160"/>
    </location>
</feature>
<dbReference type="PANTHER" id="PTHR31806:SF1">
    <property type="entry name" value="PURINE-CYTOSINE PERMEASE FCY2-RELATED"/>
    <property type="match status" value="1"/>
</dbReference>
<feature type="transmembrane region" description="Helical" evidence="7">
    <location>
        <begin position="241"/>
        <end position="261"/>
    </location>
</feature>
<dbReference type="InterPro" id="IPR001248">
    <property type="entry name" value="Pur-cyt_permease"/>
</dbReference>
<dbReference type="GO" id="GO:0005886">
    <property type="term" value="C:plasma membrane"/>
    <property type="evidence" value="ECO:0007669"/>
    <property type="project" value="TreeGrafter"/>
</dbReference>
<gene>
    <name evidence="8" type="ORF">UFOPK2342_00913</name>
</gene>
<dbReference type="AlphaFoldDB" id="A0A6J6MTY8"/>
<evidence type="ECO:0000256" key="2">
    <source>
        <dbReference type="ARBA" id="ARBA00008974"/>
    </source>
</evidence>
<protein>
    <submittedName>
        <fullName evidence="8">Unannotated protein</fullName>
    </submittedName>
</protein>
<evidence type="ECO:0000256" key="3">
    <source>
        <dbReference type="ARBA" id="ARBA00022448"/>
    </source>
</evidence>
<comment type="similarity">
    <text evidence="2">Belongs to the purine-cytosine permease (2.A.39) family.</text>
</comment>
<dbReference type="Pfam" id="PF02133">
    <property type="entry name" value="Transp_cyt_pur"/>
    <property type="match status" value="1"/>
</dbReference>
<name>A0A6J6MTY8_9ZZZZ</name>
<feature type="transmembrane region" description="Helical" evidence="7">
    <location>
        <begin position="354"/>
        <end position="377"/>
    </location>
</feature>
<proteinExistence type="inferred from homology"/>
<feature type="transmembrane region" description="Helical" evidence="7">
    <location>
        <begin position="442"/>
        <end position="464"/>
    </location>
</feature>
<organism evidence="8">
    <name type="scientific">freshwater metagenome</name>
    <dbReference type="NCBI Taxonomy" id="449393"/>
    <lineage>
        <taxon>unclassified sequences</taxon>
        <taxon>metagenomes</taxon>
        <taxon>ecological metagenomes</taxon>
    </lineage>
</organism>
<dbReference type="EMBL" id="CAEZXB010000015">
    <property type="protein sequence ID" value="CAB4677811.1"/>
    <property type="molecule type" value="Genomic_DNA"/>
</dbReference>
<evidence type="ECO:0000313" key="8">
    <source>
        <dbReference type="EMBL" id="CAB4677811.1"/>
    </source>
</evidence>